<evidence type="ECO:0000313" key="1">
    <source>
        <dbReference type="EMBL" id="KER30401.1"/>
    </source>
</evidence>
<gene>
    <name evidence="1" type="ORF">T265_03135</name>
</gene>
<name>A0A074ZTF1_OPIVI</name>
<protein>
    <submittedName>
        <fullName evidence="1">Uncharacterized protein</fullName>
    </submittedName>
</protein>
<accession>A0A074ZTF1</accession>
<dbReference type="EMBL" id="KL596661">
    <property type="protein sequence ID" value="KER30401.1"/>
    <property type="molecule type" value="Genomic_DNA"/>
</dbReference>
<organism evidence="1 2">
    <name type="scientific">Opisthorchis viverrini</name>
    <name type="common">Southeast Asian liver fluke</name>
    <dbReference type="NCBI Taxonomy" id="6198"/>
    <lineage>
        <taxon>Eukaryota</taxon>
        <taxon>Metazoa</taxon>
        <taxon>Spiralia</taxon>
        <taxon>Lophotrochozoa</taxon>
        <taxon>Platyhelminthes</taxon>
        <taxon>Trematoda</taxon>
        <taxon>Digenea</taxon>
        <taxon>Opisthorchiida</taxon>
        <taxon>Opisthorchiata</taxon>
        <taxon>Opisthorchiidae</taxon>
        <taxon>Opisthorchis</taxon>
    </lineage>
</organism>
<dbReference type="GeneID" id="20317322"/>
<dbReference type="AlphaFoldDB" id="A0A074ZTF1"/>
<reference evidence="1 2" key="1">
    <citation type="submission" date="2013-11" db="EMBL/GenBank/DDBJ databases">
        <title>Opisthorchis viverrini - life in the bile duct.</title>
        <authorList>
            <person name="Young N.D."/>
            <person name="Nagarajan N."/>
            <person name="Lin S.J."/>
            <person name="Korhonen P.K."/>
            <person name="Jex A.R."/>
            <person name="Hall R.S."/>
            <person name="Safavi-Hemami H."/>
            <person name="Kaewkong W."/>
            <person name="Bertrand D."/>
            <person name="Gao S."/>
            <person name="Seet Q."/>
            <person name="Wongkham S."/>
            <person name="Teh B.T."/>
            <person name="Wongkham C."/>
            <person name="Intapan P.M."/>
            <person name="Maleewong W."/>
            <person name="Yang X."/>
            <person name="Hu M."/>
            <person name="Wang Z."/>
            <person name="Hofmann A."/>
            <person name="Sternberg P.W."/>
            <person name="Tan P."/>
            <person name="Wang J."/>
            <person name="Gasser R.B."/>
        </authorList>
    </citation>
    <scope>NUCLEOTIDE SEQUENCE [LARGE SCALE GENOMIC DNA]</scope>
</reference>
<evidence type="ECO:0000313" key="2">
    <source>
        <dbReference type="Proteomes" id="UP000054324"/>
    </source>
</evidence>
<keyword evidence="2" id="KW-1185">Reference proteome</keyword>
<proteinExistence type="predicted"/>
<dbReference type="RefSeq" id="XP_009165812.1">
    <property type="nucleotide sequence ID" value="XM_009167548.1"/>
</dbReference>
<dbReference type="KEGG" id="ovi:T265_03135"/>
<dbReference type="CTD" id="20317322"/>
<dbReference type="Proteomes" id="UP000054324">
    <property type="component" value="Unassembled WGS sequence"/>
</dbReference>
<sequence length="66" mass="7133">MSPYAFETALLEAILEGGTMQNKSLPNRTTPGQFHDISDLLLSLIPSDTRGLFSVHPVEAGSISFL</sequence>